<evidence type="ECO:0000256" key="9">
    <source>
        <dbReference type="ARBA" id="ARBA00023180"/>
    </source>
</evidence>
<dbReference type="GO" id="GO:0016020">
    <property type="term" value="C:membrane"/>
    <property type="evidence" value="ECO:0007669"/>
    <property type="project" value="UniProtKB-SubCell"/>
</dbReference>
<evidence type="ECO:0000256" key="1">
    <source>
        <dbReference type="ARBA" id="ARBA00004479"/>
    </source>
</evidence>
<feature type="region of interest" description="Disordered" evidence="10">
    <location>
        <begin position="121"/>
        <end position="141"/>
    </location>
</feature>
<name>A0ABD2YKZ3_9GENT</name>
<dbReference type="InterPro" id="IPR001611">
    <property type="entry name" value="Leu-rich_rpt"/>
</dbReference>
<keyword evidence="9" id="KW-0325">Glycoprotein</keyword>
<evidence type="ECO:0000256" key="6">
    <source>
        <dbReference type="ARBA" id="ARBA00022737"/>
    </source>
</evidence>
<evidence type="ECO:0000256" key="2">
    <source>
        <dbReference type="ARBA" id="ARBA00009592"/>
    </source>
</evidence>
<evidence type="ECO:0000256" key="11">
    <source>
        <dbReference type="SAM" id="Phobius"/>
    </source>
</evidence>
<evidence type="ECO:0000256" key="4">
    <source>
        <dbReference type="ARBA" id="ARBA00022692"/>
    </source>
</evidence>
<sequence>MKYTKTLKLVKIIDLSSNLLQGEIPEEITKLLALGTLNLSRNRFTGRIPENIGSLSLLETLDLSWNHFFGTIPPGMSHMTSLNSLNLSHNNLSGPIPSKNQFLTFQDPSIYGGNPQLCGEPLPRKCQNQNGQDTEGRLDDEKNKDKHTKFWLFFSTGLGYALGFCGSLLMTNYYWRLKFLG</sequence>
<dbReference type="Pfam" id="PF00560">
    <property type="entry name" value="LRR_1"/>
    <property type="match status" value="4"/>
</dbReference>
<feature type="transmembrane region" description="Helical" evidence="11">
    <location>
        <begin position="150"/>
        <end position="175"/>
    </location>
</feature>
<protein>
    <submittedName>
        <fullName evidence="12">Uncharacterized protein</fullName>
    </submittedName>
</protein>
<dbReference type="SUPFAM" id="SSF52058">
    <property type="entry name" value="L domain-like"/>
    <property type="match status" value="1"/>
</dbReference>
<dbReference type="EMBL" id="JBJUIK010000013">
    <property type="protein sequence ID" value="KAL3506522.1"/>
    <property type="molecule type" value="Genomic_DNA"/>
</dbReference>
<dbReference type="AlphaFoldDB" id="A0ABD2YKZ3"/>
<evidence type="ECO:0000313" key="12">
    <source>
        <dbReference type="EMBL" id="KAL3506522.1"/>
    </source>
</evidence>
<evidence type="ECO:0000256" key="3">
    <source>
        <dbReference type="ARBA" id="ARBA00022614"/>
    </source>
</evidence>
<keyword evidence="8 11" id="KW-0472">Membrane</keyword>
<dbReference type="InterPro" id="IPR032675">
    <property type="entry name" value="LRR_dom_sf"/>
</dbReference>
<evidence type="ECO:0000313" key="13">
    <source>
        <dbReference type="Proteomes" id="UP001630127"/>
    </source>
</evidence>
<dbReference type="PANTHER" id="PTHR48063">
    <property type="entry name" value="LRR RECEPTOR-LIKE KINASE"/>
    <property type="match status" value="1"/>
</dbReference>
<comment type="subcellular location">
    <subcellularLocation>
        <location evidence="1">Membrane</location>
        <topology evidence="1">Single-pass type I membrane protein</topology>
    </subcellularLocation>
</comment>
<keyword evidence="5" id="KW-0732">Signal</keyword>
<comment type="caution">
    <text evidence="12">The sequence shown here is derived from an EMBL/GenBank/DDBJ whole genome shotgun (WGS) entry which is preliminary data.</text>
</comment>
<keyword evidence="13" id="KW-1185">Reference proteome</keyword>
<keyword evidence="7 11" id="KW-1133">Transmembrane helix</keyword>
<accession>A0ABD2YKZ3</accession>
<dbReference type="Proteomes" id="UP001630127">
    <property type="component" value="Unassembled WGS sequence"/>
</dbReference>
<dbReference type="FunFam" id="3.80.10.10:FF:000111">
    <property type="entry name" value="LRR receptor-like serine/threonine-protein kinase ERECTA"/>
    <property type="match status" value="1"/>
</dbReference>
<gene>
    <name evidence="12" type="ORF">ACH5RR_031904</name>
</gene>
<evidence type="ECO:0000256" key="5">
    <source>
        <dbReference type="ARBA" id="ARBA00022729"/>
    </source>
</evidence>
<dbReference type="Gene3D" id="3.80.10.10">
    <property type="entry name" value="Ribonuclease Inhibitor"/>
    <property type="match status" value="1"/>
</dbReference>
<keyword evidence="4 11" id="KW-0812">Transmembrane</keyword>
<dbReference type="PANTHER" id="PTHR48063:SF90">
    <property type="entry name" value="OS11G0565920 PROTEIN"/>
    <property type="match status" value="1"/>
</dbReference>
<dbReference type="InterPro" id="IPR046956">
    <property type="entry name" value="RLP23-like"/>
</dbReference>
<reference evidence="12 13" key="1">
    <citation type="submission" date="2024-11" db="EMBL/GenBank/DDBJ databases">
        <title>A near-complete genome assembly of Cinchona calisaya.</title>
        <authorList>
            <person name="Lian D.C."/>
            <person name="Zhao X.W."/>
            <person name="Wei L."/>
        </authorList>
    </citation>
    <scope>NUCLEOTIDE SEQUENCE [LARGE SCALE GENOMIC DNA]</scope>
    <source>
        <tissue evidence="12">Nenye</tissue>
    </source>
</reference>
<proteinExistence type="inferred from homology"/>
<keyword evidence="6" id="KW-0677">Repeat</keyword>
<comment type="similarity">
    <text evidence="2">Belongs to the RLP family.</text>
</comment>
<organism evidence="12 13">
    <name type="scientific">Cinchona calisaya</name>
    <dbReference type="NCBI Taxonomy" id="153742"/>
    <lineage>
        <taxon>Eukaryota</taxon>
        <taxon>Viridiplantae</taxon>
        <taxon>Streptophyta</taxon>
        <taxon>Embryophyta</taxon>
        <taxon>Tracheophyta</taxon>
        <taxon>Spermatophyta</taxon>
        <taxon>Magnoliopsida</taxon>
        <taxon>eudicotyledons</taxon>
        <taxon>Gunneridae</taxon>
        <taxon>Pentapetalae</taxon>
        <taxon>asterids</taxon>
        <taxon>lamiids</taxon>
        <taxon>Gentianales</taxon>
        <taxon>Rubiaceae</taxon>
        <taxon>Cinchonoideae</taxon>
        <taxon>Cinchoneae</taxon>
        <taxon>Cinchona</taxon>
    </lineage>
</organism>
<evidence type="ECO:0000256" key="7">
    <source>
        <dbReference type="ARBA" id="ARBA00022989"/>
    </source>
</evidence>
<keyword evidence="3" id="KW-0433">Leucine-rich repeat</keyword>
<evidence type="ECO:0000256" key="10">
    <source>
        <dbReference type="SAM" id="MobiDB-lite"/>
    </source>
</evidence>
<evidence type="ECO:0000256" key="8">
    <source>
        <dbReference type="ARBA" id="ARBA00023136"/>
    </source>
</evidence>